<keyword evidence="1" id="KW-1133">Transmembrane helix</keyword>
<evidence type="ECO:0008006" key="4">
    <source>
        <dbReference type="Google" id="ProtNLM"/>
    </source>
</evidence>
<keyword evidence="1" id="KW-0812">Transmembrane</keyword>
<reference evidence="2 3" key="1">
    <citation type="submission" date="2020-08" db="EMBL/GenBank/DDBJ databases">
        <title>Functional genomics of gut bacteria from endangered species of beetles.</title>
        <authorList>
            <person name="Carlos-Shanley C."/>
        </authorList>
    </citation>
    <scope>NUCLEOTIDE SEQUENCE [LARGE SCALE GENOMIC DNA]</scope>
    <source>
        <strain evidence="2 3">S00124</strain>
    </source>
</reference>
<evidence type="ECO:0000256" key="1">
    <source>
        <dbReference type="SAM" id="Phobius"/>
    </source>
</evidence>
<comment type="caution">
    <text evidence="2">The sequence shown here is derived from an EMBL/GenBank/DDBJ whole genome shotgun (WGS) entry which is preliminary data.</text>
</comment>
<dbReference type="PIRSF" id="PIRSF030959">
    <property type="entry name" value="UCP030959"/>
    <property type="match status" value="1"/>
</dbReference>
<name>A0ABR6RGT7_9BURK</name>
<dbReference type="RefSeq" id="WP_184708791.1">
    <property type="nucleotide sequence ID" value="NZ_JACHKZ010000014.1"/>
</dbReference>
<keyword evidence="1" id="KW-0472">Membrane</keyword>
<evidence type="ECO:0000313" key="3">
    <source>
        <dbReference type="Proteomes" id="UP000562492"/>
    </source>
</evidence>
<dbReference type="Proteomes" id="UP000562492">
    <property type="component" value="Unassembled WGS sequence"/>
</dbReference>
<gene>
    <name evidence="2" type="ORF">HNP33_002463</name>
</gene>
<accession>A0ABR6RGT7</accession>
<dbReference type="InterPro" id="IPR011990">
    <property type="entry name" value="TPR-like_helical_dom_sf"/>
</dbReference>
<proteinExistence type="predicted"/>
<dbReference type="SUPFAM" id="SSF48452">
    <property type="entry name" value="TPR-like"/>
    <property type="match status" value="1"/>
</dbReference>
<dbReference type="EMBL" id="JACHKZ010000014">
    <property type="protein sequence ID" value="MBB6578381.1"/>
    <property type="molecule type" value="Genomic_DNA"/>
</dbReference>
<dbReference type="Gene3D" id="1.25.40.10">
    <property type="entry name" value="Tetratricopeptide repeat domain"/>
    <property type="match status" value="1"/>
</dbReference>
<evidence type="ECO:0000313" key="2">
    <source>
        <dbReference type="EMBL" id="MBB6578381.1"/>
    </source>
</evidence>
<keyword evidence="3" id="KW-1185">Reference proteome</keyword>
<feature type="transmembrane region" description="Helical" evidence="1">
    <location>
        <begin position="30"/>
        <end position="50"/>
    </location>
</feature>
<sequence length="250" mass="27836">MPYLGAGAHIIIAIFFAIHAVRTGQNNYWLFILLAFPFLGSVVYFFAIFLPSSRLQRHARQLASSAVKALDPTREVREAQAAYDYSPTAQHEIRLAQAQLAVGNAQQSLRHFEAAMKGPFAADQDIRWGAAQAAYHAGEPRTALQYLKTIAQTDVHYRAEPVGLLIAKSYAMLGDQEMARKSFDFVREQSGGFDVIAEYAIWAAEQGDWATANRLKADADKAMTHWSGQQRLLNKEMLHRLKAAVAKQGK</sequence>
<dbReference type="InterPro" id="IPR014562">
    <property type="entry name" value="UCP030959_TPR_rpt-cont"/>
</dbReference>
<organism evidence="2 3">
    <name type="scientific">Comamonas odontotermitis</name>
    <dbReference type="NCBI Taxonomy" id="379895"/>
    <lineage>
        <taxon>Bacteria</taxon>
        <taxon>Pseudomonadati</taxon>
        <taxon>Pseudomonadota</taxon>
        <taxon>Betaproteobacteria</taxon>
        <taxon>Burkholderiales</taxon>
        <taxon>Comamonadaceae</taxon>
        <taxon>Comamonas</taxon>
    </lineage>
</organism>
<protein>
    <recommendedName>
        <fullName evidence="4">Tetratricopeptide repeat protein</fullName>
    </recommendedName>
</protein>